<protein>
    <submittedName>
        <fullName evidence="2">DUF3836 domain-containing protein</fullName>
    </submittedName>
    <submittedName>
        <fullName evidence="4">Family of uncharacterized function (DUF3836)</fullName>
    </submittedName>
    <submittedName>
        <fullName evidence="3">Uncharacterized protein DUF3836</fullName>
    </submittedName>
</protein>
<proteinExistence type="predicted"/>
<dbReference type="AlphaFoldDB" id="A0A2R3MTD5"/>
<feature type="chain" id="PRO_5041537307" evidence="1">
    <location>
        <begin position="21"/>
        <end position="164"/>
    </location>
</feature>
<dbReference type="OrthoDB" id="996844at2"/>
<dbReference type="RefSeq" id="WP_106069777.1">
    <property type="nucleotide sequence ID" value="NZ_CAACYH010000004.1"/>
</dbReference>
<keyword evidence="5" id="KW-1185">Reference proteome</keyword>
<evidence type="ECO:0000313" key="6">
    <source>
        <dbReference type="Proteomes" id="UP000295600"/>
    </source>
</evidence>
<organism evidence="3 6">
    <name type="scientific">Prevotella heparinolytica</name>
    <dbReference type="NCBI Taxonomy" id="28113"/>
    <lineage>
        <taxon>Bacteria</taxon>
        <taxon>Pseudomonadati</taxon>
        <taxon>Bacteroidota</taxon>
        <taxon>Bacteroidia</taxon>
        <taxon>Bacteroidales</taxon>
        <taxon>Bacteroidaceae</taxon>
        <taxon>Bacteroides</taxon>
    </lineage>
</organism>
<dbReference type="GeneID" id="94548864"/>
<reference evidence="3 6" key="3">
    <citation type="submission" date="2019-03" db="EMBL/GenBank/DDBJ databases">
        <title>Genomic Encyclopedia of Type Strains, Phase IV (KMG-IV): sequencing the most valuable type-strain genomes for metagenomic binning, comparative biology and taxonomic classification.</title>
        <authorList>
            <person name="Goeker M."/>
        </authorList>
    </citation>
    <scope>NUCLEOTIDE SEQUENCE [LARGE SCALE GENOMIC DNA]</scope>
    <source>
        <strain evidence="3 6">DSM 23917</strain>
    </source>
</reference>
<sequence length="164" mass="19550">MKTTVLFKAMVFAAMIMATAMNMKVKAQEENFITNEEVKNGLVTAKTIFKQEGSYLSKQFRYEFTYDEQNRLTGKQASKWNSIKEQWMPYYKITYTYGTEKIIMDYARWNEKHRAYDKDVQRSQYELNEENMPVAQKIYRQNAATHDWTLVSFNKKDRLANGWV</sequence>
<dbReference type="Proteomes" id="UP000279562">
    <property type="component" value="Unassembled WGS sequence"/>
</dbReference>
<dbReference type="Proteomes" id="UP000396835">
    <property type="component" value="Unassembled WGS sequence"/>
</dbReference>
<dbReference type="Proteomes" id="UP000295600">
    <property type="component" value="Unassembled WGS sequence"/>
</dbReference>
<evidence type="ECO:0000313" key="3">
    <source>
        <dbReference type="EMBL" id="TCO96506.1"/>
    </source>
</evidence>
<dbReference type="EMBL" id="CAACYH010000004">
    <property type="protein sequence ID" value="VFB13298.1"/>
    <property type="molecule type" value="Genomic_DNA"/>
</dbReference>
<reference evidence="4 7" key="2">
    <citation type="submission" date="2019-02" db="EMBL/GenBank/DDBJ databases">
        <authorList>
            <consortium name="Pathogen Informatics"/>
        </authorList>
    </citation>
    <scope>NUCLEOTIDE SEQUENCE [LARGE SCALE GENOMIC DNA]</scope>
    <source>
        <strain evidence="4 7">3012STDY7078512</strain>
    </source>
</reference>
<dbReference type="EMBL" id="SLXB01000001">
    <property type="protein sequence ID" value="TCO96506.1"/>
    <property type="molecule type" value="Genomic_DNA"/>
</dbReference>
<feature type="signal peptide" evidence="1">
    <location>
        <begin position="1"/>
        <end position="20"/>
    </location>
</feature>
<keyword evidence="1" id="KW-0732">Signal</keyword>
<gene>
    <name evidence="2" type="ORF">EII33_02640</name>
    <name evidence="3" type="ORF">EV202_101279</name>
    <name evidence="4" type="ORF">NCTC7812_00820</name>
</gene>
<reference evidence="2 5" key="1">
    <citation type="submission" date="2018-11" db="EMBL/GenBank/DDBJ databases">
        <title>Genomes From Bacteria Associated with the Canine Oral Cavity: a Test Case for Automated Genome-Based Taxonomic Assignment.</title>
        <authorList>
            <person name="Coil D.A."/>
            <person name="Jospin G."/>
            <person name="Darling A.E."/>
            <person name="Wallis C."/>
            <person name="Davis I.J."/>
            <person name="Harris S."/>
            <person name="Eisen J.A."/>
            <person name="Holcombe L.J."/>
            <person name="O'Flynn C."/>
        </authorList>
    </citation>
    <scope>NUCLEOTIDE SEQUENCE [LARGE SCALE GENOMIC DNA]</scope>
    <source>
        <strain evidence="2 5">OH1047_COT-310</strain>
    </source>
</reference>
<dbReference type="Gene3D" id="2.40.128.720">
    <property type="match status" value="1"/>
</dbReference>
<evidence type="ECO:0000313" key="4">
    <source>
        <dbReference type="EMBL" id="VFB13298.1"/>
    </source>
</evidence>
<evidence type="ECO:0000313" key="7">
    <source>
        <dbReference type="Proteomes" id="UP000396835"/>
    </source>
</evidence>
<name>A0A2R3MTD5_9BACE</name>
<dbReference type="EMBL" id="RQYF01000006">
    <property type="protein sequence ID" value="RRD92838.1"/>
    <property type="molecule type" value="Genomic_DNA"/>
</dbReference>
<evidence type="ECO:0000256" key="1">
    <source>
        <dbReference type="SAM" id="SignalP"/>
    </source>
</evidence>
<evidence type="ECO:0000313" key="2">
    <source>
        <dbReference type="EMBL" id="RRD92838.1"/>
    </source>
</evidence>
<evidence type="ECO:0000313" key="5">
    <source>
        <dbReference type="Proteomes" id="UP000279562"/>
    </source>
</evidence>
<dbReference type="KEGG" id="bhf:C3V43_10560"/>
<dbReference type="Pfam" id="PF12930">
    <property type="entry name" value="DUF3836"/>
    <property type="match status" value="1"/>
</dbReference>
<accession>A0A2R3MTD5</accession>
<dbReference type="InterPro" id="IPR024339">
    <property type="entry name" value="DUF3836"/>
</dbReference>